<sequence>MLSSRHDDKKFVIPEEWRTSQYFLGNRYLKEDKYERFVEKKNDIEYLKKQFKNIFDAYIEKLEYEDREIPILFLDFIVQMFLFALSQDFNFKKTTTLIEICYNVYSESFNKRLSSEKSLNLLKQILVRHSLFRPPVSILVFDLDEIKKINNFMLHNFYRHYEMYLFANTPFVNLEIRTFDMFKSKFPYTDFLSDGQVIPRTEIPMLQEYLIDKETGLTPEQLEEIMKGDSIHMVPPKKREEWMRLKRERERQQKIDKAIQKETERLNKEMEEKMKVQDDAFIEAVQNIKNPKKK</sequence>
<dbReference type="EMBL" id="GG662552">
    <property type="protein sequence ID" value="EAS01879.1"/>
    <property type="molecule type" value="Genomic_DNA"/>
</dbReference>
<dbReference type="KEGG" id="tet:TTHERM_00785860"/>
<protein>
    <submittedName>
        <fullName evidence="2">Uncharacterized protein</fullName>
    </submittedName>
</protein>
<evidence type="ECO:0000313" key="2">
    <source>
        <dbReference type="EMBL" id="EAS01879.1"/>
    </source>
</evidence>
<dbReference type="STRING" id="312017.Q23ZH8"/>
<dbReference type="RefSeq" id="XP_001022124.1">
    <property type="nucleotide sequence ID" value="XM_001022124.1"/>
</dbReference>
<dbReference type="OrthoDB" id="302881at2759"/>
<gene>
    <name evidence="2" type="ORF">TTHERM_00785860</name>
</gene>
<dbReference type="InterPro" id="IPR032727">
    <property type="entry name" value="CLAMP"/>
</dbReference>
<dbReference type="AlphaFoldDB" id="Q23ZH8"/>
<keyword evidence="3" id="KW-1185">Reference proteome</keyword>
<dbReference type="GeneID" id="7831171"/>
<dbReference type="eggNOG" id="ENOG502R2AQ">
    <property type="taxonomic scope" value="Eukaryota"/>
</dbReference>
<organism evidence="2 3">
    <name type="scientific">Tetrahymena thermophila (strain SB210)</name>
    <dbReference type="NCBI Taxonomy" id="312017"/>
    <lineage>
        <taxon>Eukaryota</taxon>
        <taxon>Sar</taxon>
        <taxon>Alveolata</taxon>
        <taxon>Ciliophora</taxon>
        <taxon>Intramacronucleata</taxon>
        <taxon>Oligohymenophorea</taxon>
        <taxon>Hymenostomatida</taxon>
        <taxon>Tetrahymenina</taxon>
        <taxon>Tetrahymenidae</taxon>
        <taxon>Tetrahymena</taxon>
    </lineage>
</organism>
<dbReference type="InParanoid" id="Q23ZH8"/>
<dbReference type="OMA" id="QYQNKER"/>
<dbReference type="PANTHER" id="PTHR28457">
    <property type="entry name" value="COILED-COIL DOMAIN-CONTAINING PROTEIN 189"/>
    <property type="match status" value="1"/>
</dbReference>
<keyword evidence="1" id="KW-0175">Coiled coil</keyword>
<dbReference type="PANTHER" id="PTHR28457:SF1">
    <property type="entry name" value="CILIA- AND FLAGELLA-ASSOCIATED PROTEIN 119"/>
    <property type="match status" value="1"/>
</dbReference>
<reference evidence="3" key="1">
    <citation type="journal article" date="2006" name="PLoS Biol.">
        <title>Macronuclear genome sequence of the ciliate Tetrahymena thermophila, a model eukaryote.</title>
        <authorList>
            <person name="Eisen J.A."/>
            <person name="Coyne R.S."/>
            <person name="Wu M."/>
            <person name="Wu D."/>
            <person name="Thiagarajan M."/>
            <person name="Wortman J.R."/>
            <person name="Badger J.H."/>
            <person name="Ren Q."/>
            <person name="Amedeo P."/>
            <person name="Jones K.M."/>
            <person name="Tallon L.J."/>
            <person name="Delcher A.L."/>
            <person name="Salzberg S.L."/>
            <person name="Silva J.C."/>
            <person name="Haas B.J."/>
            <person name="Majoros W.H."/>
            <person name="Farzad M."/>
            <person name="Carlton J.M."/>
            <person name="Smith R.K. Jr."/>
            <person name="Garg J."/>
            <person name="Pearlman R.E."/>
            <person name="Karrer K.M."/>
            <person name="Sun L."/>
            <person name="Manning G."/>
            <person name="Elde N.C."/>
            <person name="Turkewitz A.P."/>
            <person name="Asai D.J."/>
            <person name="Wilkes D.E."/>
            <person name="Wang Y."/>
            <person name="Cai H."/>
            <person name="Collins K."/>
            <person name="Stewart B.A."/>
            <person name="Lee S.R."/>
            <person name="Wilamowska K."/>
            <person name="Weinberg Z."/>
            <person name="Ruzzo W.L."/>
            <person name="Wloga D."/>
            <person name="Gaertig J."/>
            <person name="Frankel J."/>
            <person name="Tsao C.-C."/>
            <person name="Gorovsky M.A."/>
            <person name="Keeling P.J."/>
            <person name="Waller R.F."/>
            <person name="Patron N.J."/>
            <person name="Cherry J.M."/>
            <person name="Stover N.A."/>
            <person name="Krieger C.J."/>
            <person name="del Toro C."/>
            <person name="Ryder H.F."/>
            <person name="Williamson S.C."/>
            <person name="Barbeau R.A."/>
            <person name="Hamilton E.P."/>
            <person name="Orias E."/>
        </authorList>
    </citation>
    <scope>NUCLEOTIDE SEQUENCE [LARGE SCALE GENOMIC DNA]</scope>
    <source>
        <strain evidence="3">SB210</strain>
    </source>
</reference>
<evidence type="ECO:0000256" key="1">
    <source>
        <dbReference type="SAM" id="Coils"/>
    </source>
</evidence>
<accession>Q23ZH8</accession>
<feature type="coiled-coil region" evidence="1">
    <location>
        <begin position="245"/>
        <end position="280"/>
    </location>
</feature>
<evidence type="ECO:0000313" key="3">
    <source>
        <dbReference type="Proteomes" id="UP000009168"/>
    </source>
</evidence>
<dbReference type="Proteomes" id="UP000009168">
    <property type="component" value="Unassembled WGS sequence"/>
</dbReference>
<name>Q23ZH8_TETTS</name>
<proteinExistence type="predicted"/>
<dbReference type="HOGENOM" id="CLU_1009921_0_0_1"/>
<dbReference type="Pfam" id="PF14769">
    <property type="entry name" value="CLAMP"/>
    <property type="match status" value="1"/>
</dbReference>